<evidence type="ECO:0000313" key="2">
    <source>
        <dbReference type="EMBL" id="RAN62402.1"/>
    </source>
</evidence>
<feature type="transmembrane region" description="Helical" evidence="1">
    <location>
        <begin position="6"/>
        <end position="34"/>
    </location>
</feature>
<sequence length="80" mass="9451">MTVPELFINFIIFFVGIAVIATVIVGCIAAYMIIKGINRMRHEEWEIAEDMSRMKAEMPEFLQDSDEPMSRRLRKMRKRE</sequence>
<organism evidence="2 3">
    <name type="scientific">Dolosigranulum pigrum</name>
    <dbReference type="NCBI Taxonomy" id="29394"/>
    <lineage>
        <taxon>Bacteria</taxon>
        <taxon>Bacillati</taxon>
        <taxon>Bacillota</taxon>
        <taxon>Bacilli</taxon>
        <taxon>Lactobacillales</taxon>
        <taxon>Carnobacteriaceae</taxon>
        <taxon>Dolosigranulum</taxon>
    </lineage>
</organism>
<gene>
    <name evidence="2" type="ORF">B8A44_07590</name>
</gene>
<protein>
    <submittedName>
        <fullName evidence="2">Uncharacterized protein</fullName>
    </submittedName>
</protein>
<comment type="caution">
    <text evidence="2">The sequence shown here is derived from an EMBL/GenBank/DDBJ whole genome shotgun (WGS) entry which is preliminary data.</text>
</comment>
<dbReference type="EMBL" id="NAQV01000023">
    <property type="protein sequence ID" value="RAN62402.1"/>
    <property type="molecule type" value="Genomic_DNA"/>
</dbReference>
<keyword evidence="1" id="KW-1133">Transmembrane helix</keyword>
<dbReference type="AlphaFoldDB" id="A0A328KS93"/>
<evidence type="ECO:0000313" key="3">
    <source>
        <dbReference type="Proteomes" id="UP000249099"/>
    </source>
</evidence>
<accession>A0A328KS93</accession>
<keyword evidence="1" id="KW-0812">Transmembrane</keyword>
<name>A0A328KS93_9LACT</name>
<proteinExistence type="predicted"/>
<dbReference type="RefSeq" id="WP_112790350.1">
    <property type="nucleotide sequence ID" value="NZ_NAQV01000023.1"/>
</dbReference>
<dbReference type="Proteomes" id="UP000249099">
    <property type="component" value="Unassembled WGS sequence"/>
</dbReference>
<evidence type="ECO:0000256" key="1">
    <source>
        <dbReference type="SAM" id="Phobius"/>
    </source>
</evidence>
<reference evidence="2 3" key="1">
    <citation type="submission" date="2017-03" db="EMBL/GenBank/DDBJ databases">
        <title>wgs assembly of Dolosigranulum pigrum KPL CDC strains.</title>
        <authorList>
            <person name="Brugger S.D."/>
            <person name="Pettigrew M."/>
            <person name="Kong Y."/>
            <person name="Lemon K.P."/>
        </authorList>
    </citation>
    <scope>NUCLEOTIDE SEQUENCE [LARGE SCALE GENOMIC DNA]</scope>
    <source>
        <strain evidence="2 3">KPL1931_CDC4294-98</strain>
    </source>
</reference>
<keyword evidence="1" id="KW-0472">Membrane</keyword>